<dbReference type="PANTHER" id="PTHR47429:SF2">
    <property type="entry name" value="PROTEIN TWIN LOV 1"/>
    <property type="match status" value="1"/>
</dbReference>
<dbReference type="PROSITE" id="PS50112">
    <property type="entry name" value="PAS"/>
    <property type="match status" value="1"/>
</dbReference>
<dbReference type="CDD" id="cd00130">
    <property type="entry name" value="PAS"/>
    <property type="match status" value="1"/>
</dbReference>
<keyword evidence="8" id="KW-0175">Coiled coil</keyword>
<evidence type="ECO:0000256" key="7">
    <source>
        <dbReference type="ARBA" id="ARBA00023163"/>
    </source>
</evidence>
<dbReference type="SUPFAM" id="SSF55781">
    <property type="entry name" value="GAF domain-like"/>
    <property type="match status" value="1"/>
</dbReference>
<feature type="domain" description="PAC" evidence="10">
    <location>
        <begin position="212"/>
        <end position="264"/>
    </location>
</feature>
<evidence type="ECO:0000313" key="11">
    <source>
        <dbReference type="EMBL" id="TQQ83489.1"/>
    </source>
</evidence>
<dbReference type="OrthoDB" id="106505at2157"/>
<dbReference type="Gene3D" id="3.30.450.20">
    <property type="entry name" value="PAS domain"/>
    <property type="match status" value="1"/>
</dbReference>
<dbReference type="SUPFAM" id="SSF55785">
    <property type="entry name" value="PYP-like sensor domain (PAS domain)"/>
    <property type="match status" value="1"/>
</dbReference>
<evidence type="ECO:0000256" key="1">
    <source>
        <dbReference type="ARBA" id="ARBA00022630"/>
    </source>
</evidence>
<dbReference type="InterPro" id="IPR007050">
    <property type="entry name" value="HTH_bacterioopsin"/>
</dbReference>
<evidence type="ECO:0000256" key="2">
    <source>
        <dbReference type="ARBA" id="ARBA00022643"/>
    </source>
</evidence>
<dbReference type="Pfam" id="PF04967">
    <property type="entry name" value="HTH_10"/>
    <property type="match status" value="1"/>
</dbReference>
<gene>
    <name evidence="11" type="ORF">EGH24_01475</name>
</gene>
<evidence type="ECO:0000259" key="10">
    <source>
        <dbReference type="PROSITE" id="PS50113"/>
    </source>
</evidence>
<dbReference type="InterPro" id="IPR001610">
    <property type="entry name" value="PAC"/>
</dbReference>
<dbReference type="Proteomes" id="UP000705823">
    <property type="component" value="Unassembled WGS sequence"/>
</dbReference>
<keyword evidence="2" id="KW-0288">FMN</keyword>
<dbReference type="Pfam" id="PF13426">
    <property type="entry name" value="PAS_9"/>
    <property type="match status" value="1"/>
</dbReference>
<evidence type="ECO:0000259" key="9">
    <source>
        <dbReference type="PROSITE" id="PS50112"/>
    </source>
</evidence>
<dbReference type="SMART" id="SM00086">
    <property type="entry name" value="PAC"/>
    <property type="match status" value="1"/>
</dbReference>
<dbReference type="InterPro" id="IPR031803">
    <property type="entry name" value="BAT_GAF/HTH-assoc"/>
</dbReference>
<feature type="domain" description="PAS" evidence="9">
    <location>
        <begin position="136"/>
        <end position="209"/>
    </location>
</feature>
<dbReference type="Pfam" id="PF00072">
    <property type="entry name" value="Response_reg"/>
    <property type="match status" value="1"/>
</dbReference>
<dbReference type="Gene3D" id="3.40.50.2300">
    <property type="match status" value="1"/>
</dbReference>
<dbReference type="PANTHER" id="PTHR47429">
    <property type="entry name" value="PROTEIN TWIN LOV 1"/>
    <property type="match status" value="1"/>
</dbReference>
<feature type="coiled-coil region" evidence="8">
    <location>
        <begin position="259"/>
        <end position="286"/>
    </location>
</feature>
<evidence type="ECO:0000256" key="8">
    <source>
        <dbReference type="SAM" id="Coils"/>
    </source>
</evidence>
<organism evidence="11 12">
    <name type="scientific">Halonotius terrestris</name>
    <dbReference type="NCBI Taxonomy" id="2487750"/>
    <lineage>
        <taxon>Archaea</taxon>
        <taxon>Methanobacteriati</taxon>
        <taxon>Methanobacteriota</taxon>
        <taxon>Stenosarchaea group</taxon>
        <taxon>Halobacteria</taxon>
        <taxon>Halobacteriales</taxon>
        <taxon>Haloferacaceae</taxon>
        <taxon>Halonotius</taxon>
    </lineage>
</organism>
<keyword evidence="6" id="KW-0805">Transcription regulation</keyword>
<dbReference type="Pfam" id="PF15915">
    <property type="entry name" value="BAT"/>
    <property type="match status" value="1"/>
</dbReference>
<keyword evidence="4" id="KW-0418">Kinase</keyword>
<dbReference type="InterPro" id="IPR011006">
    <property type="entry name" value="CheY-like_superfamily"/>
</dbReference>
<dbReference type="SUPFAM" id="SSF88659">
    <property type="entry name" value="Sigma3 and sigma4 domains of RNA polymerase sigma factors"/>
    <property type="match status" value="1"/>
</dbReference>
<evidence type="ECO:0000256" key="4">
    <source>
        <dbReference type="ARBA" id="ARBA00022777"/>
    </source>
</evidence>
<evidence type="ECO:0000313" key="12">
    <source>
        <dbReference type="Proteomes" id="UP000705823"/>
    </source>
</evidence>
<protein>
    <submittedName>
        <fullName evidence="11">PAS domain-containing protein</fullName>
    </submittedName>
</protein>
<dbReference type="RefSeq" id="WP_142978398.1">
    <property type="nucleotide sequence ID" value="NZ_RKLU01000001.1"/>
</dbReference>
<dbReference type="InterPro" id="IPR035965">
    <property type="entry name" value="PAS-like_dom_sf"/>
</dbReference>
<dbReference type="InterPro" id="IPR029016">
    <property type="entry name" value="GAF-like_dom_sf"/>
</dbReference>
<dbReference type="AlphaFoldDB" id="A0A8J8PBD3"/>
<dbReference type="InterPro" id="IPR000014">
    <property type="entry name" value="PAS"/>
</dbReference>
<dbReference type="PROSITE" id="PS50113">
    <property type="entry name" value="PAC"/>
    <property type="match status" value="1"/>
</dbReference>
<keyword evidence="7" id="KW-0804">Transcription</keyword>
<name>A0A8J8PBD3_9EURY</name>
<dbReference type="NCBIfam" id="TIGR00229">
    <property type="entry name" value="sensory_box"/>
    <property type="match status" value="1"/>
</dbReference>
<evidence type="ECO:0000256" key="5">
    <source>
        <dbReference type="ARBA" id="ARBA00022991"/>
    </source>
</evidence>
<dbReference type="EMBL" id="RKLU01000001">
    <property type="protein sequence ID" value="TQQ83489.1"/>
    <property type="molecule type" value="Genomic_DNA"/>
</dbReference>
<dbReference type="InterPro" id="IPR001789">
    <property type="entry name" value="Sig_transdc_resp-reg_receiver"/>
</dbReference>
<dbReference type="GO" id="GO:0016301">
    <property type="term" value="F:kinase activity"/>
    <property type="evidence" value="ECO:0007669"/>
    <property type="project" value="UniProtKB-KW"/>
</dbReference>
<reference evidence="11" key="1">
    <citation type="submission" date="2019-02" db="EMBL/GenBank/DDBJ databases">
        <title>Halonotius sp. a new haloarchaeum isolated from saline soil.</title>
        <authorList>
            <person name="Duran-Viseras A."/>
            <person name="Sanchez-Porro C."/>
            <person name="Ventosa A."/>
        </authorList>
    </citation>
    <scope>NUCLEOTIDE SEQUENCE</scope>
    <source>
        <strain evidence="11">F15B</strain>
    </source>
</reference>
<sequence>MVSPRVLVVHPPDGSDRLRAALERAGCTVRHVETASAALATLTTEDVDCLVTERSLPGDDGCELRAAVRQIAPSLPIVLFADGDADAVSTVEFDGDRDSYVDKRADNAVEDVVETVRRVASDEAERSQDISGHEPAPEELVRAIEEAPIGVSLSDPELSDDPLVYVNEQWESFTGYDTDEVLGRNPRLLQGPGTDPETVGELSTALNEESSTTVEVRNYQKDGTPFWNELTIAPIHDENGELAHYVGFQIDVTDRRQAEELATERAEKLSREQQSLQRVLERVNGLLSEVAGVLVEATERQVIEDQVCATVADEPGYGGGWIGRLEGDSLTITASSDEAVASSIPLAELPTAVREGIEADEPRELPAGTDTALDPQVVGADRLLVVPLCYGDRQYGVLGVYGTDSEALDQREKDVLASLGTMIANGLHAVETTRILTTDQVVELRVGISDASFPLSAIAATLETTVEHVGTTRSADGQCEWYVTAPQTGVDASELASLPFVSAVRTVSETDAERTLSVSVETPAFYEQLADHGAVVTGLSATAEGAELTVEAPPEQAVRSLLDALRAQYDGVDLRGRTERDRRDRGRNEFTAEIDEKLTDRQRAALEAAALNDYFEWPRPVDGSEIAETMDITRQTFHQHLRAAERKLVATYLDTGGA</sequence>
<keyword evidence="5" id="KW-0157">Chromophore</keyword>
<dbReference type="Gene3D" id="3.30.450.40">
    <property type="match status" value="1"/>
</dbReference>
<proteinExistence type="predicted"/>
<accession>A0A8J8PBD3</accession>
<dbReference type="CDD" id="cd00156">
    <property type="entry name" value="REC"/>
    <property type="match status" value="1"/>
</dbReference>
<evidence type="ECO:0000256" key="3">
    <source>
        <dbReference type="ARBA" id="ARBA00022679"/>
    </source>
</evidence>
<dbReference type="SUPFAM" id="SSF52172">
    <property type="entry name" value="CheY-like"/>
    <property type="match status" value="1"/>
</dbReference>
<comment type="caution">
    <text evidence="11">The sequence shown here is derived from an EMBL/GenBank/DDBJ whole genome shotgun (WGS) entry which is preliminary data.</text>
</comment>
<dbReference type="Pfam" id="PF13185">
    <property type="entry name" value="GAF_2"/>
    <property type="match status" value="1"/>
</dbReference>
<keyword evidence="12" id="KW-1185">Reference proteome</keyword>
<dbReference type="InterPro" id="IPR013324">
    <property type="entry name" value="RNA_pol_sigma_r3/r4-like"/>
</dbReference>
<dbReference type="InterPro" id="IPR000700">
    <property type="entry name" value="PAS-assoc_C"/>
</dbReference>
<dbReference type="InterPro" id="IPR003018">
    <property type="entry name" value="GAF"/>
</dbReference>
<dbReference type="GO" id="GO:0000160">
    <property type="term" value="P:phosphorelay signal transduction system"/>
    <property type="evidence" value="ECO:0007669"/>
    <property type="project" value="InterPro"/>
</dbReference>
<evidence type="ECO:0000256" key="6">
    <source>
        <dbReference type="ARBA" id="ARBA00023015"/>
    </source>
</evidence>
<keyword evidence="3" id="KW-0808">Transferase</keyword>
<keyword evidence="1" id="KW-0285">Flavoprotein</keyword>